<dbReference type="Pfam" id="PF08645">
    <property type="entry name" value="PNK3P"/>
    <property type="match status" value="1"/>
</dbReference>
<dbReference type="Gene3D" id="3.40.50.1000">
    <property type="entry name" value="HAD superfamily/HAD-like"/>
    <property type="match status" value="1"/>
</dbReference>
<dbReference type="AlphaFoldDB" id="A0A1A8W4X2"/>
<dbReference type="NCBIfam" id="TIGR01662">
    <property type="entry name" value="HAD-SF-IIIA"/>
    <property type="match status" value="1"/>
</dbReference>
<dbReference type="KEGG" id="pmal:PMUG01_11022900"/>
<reference evidence="1" key="2">
    <citation type="submission" date="2016-05" db="EMBL/GenBank/DDBJ databases">
        <authorList>
            <person name="Lavstsen T."/>
            <person name="Jespersen J.S."/>
        </authorList>
    </citation>
    <scope>NUCLEOTIDE SEQUENCE [LARGE SCALE GENOMIC DNA]</scope>
</reference>
<dbReference type="Gene3D" id="3.40.50.300">
    <property type="entry name" value="P-loop containing nucleotide triphosphate hydrolases"/>
    <property type="match status" value="1"/>
</dbReference>
<dbReference type="Proteomes" id="UP000219813">
    <property type="component" value="Chromosome 11"/>
</dbReference>
<accession>A0A1A8W4X2</accession>
<dbReference type="GO" id="GO:0046403">
    <property type="term" value="F:polynucleotide 3'-phosphatase activity"/>
    <property type="evidence" value="ECO:0007669"/>
    <property type="project" value="UniProtKB-EC"/>
</dbReference>
<evidence type="ECO:0000313" key="2">
    <source>
        <dbReference type="EMBL" id="SCO92978.1"/>
    </source>
</evidence>
<dbReference type="EC" id="2.7.1.78" evidence="2"/>
<dbReference type="InterPro" id="IPR006549">
    <property type="entry name" value="HAD-SF_hydro_IIIA"/>
</dbReference>
<evidence type="ECO:0000313" key="1">
    <source>
        <dbReference type="EMBL" id="SBS86722.1"/>
    </source>
</evidence>
<dbReference type="InterPro" id="IPR036412">
    <property type="entry name" value="HAD-like_sf"/>
</dbReference>
<dbReference type="OrthoDB" id="19045at2759"/>
<evidence type="ECO:0000313" key="4">
    <source>
        <dbReference type="Proteomes" id="UP000219813"/>
    </source>
</evidence>
<dbReference type="PANTHER" id="PTHR12083:SF9">
    <property type="entry name" value="BIFUNCTIONAL POLYNUCLEOTIDE PHOSPHATASE_KINASE"/>
    <property type="match status" value="1"/>
</dbReference>
<keyword evidence="4" id="KW-1185">Reference proteome</keyword>
<gene>
    <name evidence="2" type="primary">PNKP</name>
    <name evidence="1" type="ORF">PMALA_017110</name>
    <name evidence="2" type="ORF">PMUG01_11022900</name>
</gene>
<dbReference type="OMA" id="AADWKWW"/>
<dbReference type="RefSeq" id="XP_028862418.1">
    <property type="nucleotide sequence ID" value="XM_029005872.1"/>
</dbReference>
<dbReference type="InterPro" id="IPR023214">
    <property type="entry name" value="HAD_sf"/>
</dbReference>
<dbReference type="Proteomes" id="UP000078597">
    <property type="component" value="Unassembled WGS sequence"/>
</dbReference>
<dbReference type="SUPFAM" id="SSF52540">
    <property type="entry name" value="P-loop containing nucleoside triphosphate hydrolases"/>
    <property type="match status" value="1"/>
</dbReference>
<organism evidence="1 3">
    <name type="scientific">Plasmodium malariae</name>
    <dbReference type="NCBI Taxonomy" id="5858"/>
    <lineage>
        <taxon>Eukaryota</taxon>
        <taxon>Sar</taxon>
        <taxon>Alveolata</taxon>
        <taxon>Apicomplexa</taxon>
        <taxon>Aconoidasida</taxon>
        <taxon>Haemosporida</taxon>
        <taxon>Plasmodiidae</taxon>
        <taxon>Plasmodium</taxon>
        <taxon>Plasmodium (Plasmodium)</taxon>
    </lineage>
</organism>
<dbReference type="GeneID" id="39869689"/>
<dbReference type="EMBL" id="LT594632">
    <property type="protein sequence ID" value="SCO92978.1"/>
    <property type="molecule type" value="Genomic_DNA"/>
</dbReference>
<sequence>MFQKHISHFEPPNSNWNIVEDSLIYRHVKEKEEKIYKKIFSFDLDNTLILSRTFFKPAQNEHDYIFYSDIIDFLKKKRSENYKIIIFSNQKGVSTGKISLRNVINRVDDVIDKIGIPLECYLALKNDKYRKPRTGMFNFAKQNNKCEIEEIIYVGDNANRIYDDNFKVKFINHLRYIYNKNNVNVNINEIAKRLQKDYTDTDLKFALNINATFYTPEELFLNIKNNLTVDFSFKPMNLYKNMEIKNEGEKENEQNLFLHLVRQNMEDTYSTYNESTISINNKDNKNPQTLLQNKEQKLIILIGAPGCGKTFLCENYFLGYTNINLDELKKRNKCINMLKNGIIQGKNVVIDGANIYAKNRLTYINEAKKINSNLKVNAIFFKYSKDLIFHLNTFKLITDKSKKMIDIPTVGIHSFYKYVEEPTANENFEKVIILNDENFVPTNFKNEEEKKLFFSYLY</sequence>
<dbReference type="GO" id="GO:0046404">
    <property type="term" value="F:ATP-dependent polydeoxyribonucleotide 5'-hydroxyl-kinase activity"/>
    <property type="evidence" value="ECO:0007669"/>
    <property type="project" value="TreeGrafter"/>
</dbReference>
<dbReference type="InterPro" id="IPR013954">
    <property type="entry name" value="PNK3P"/>
</dbReference>
<evidence type="ECO:0000313" key="3">
    <source>
        <dbReference type="Proteomes" id="UP000078597"/>
    </source>
</evidence>
<dbReference type="EC" id="3.1.3.32" evidence="2"/>
<keyword evidence="1" id="KW-0418">Kinase</keyword>
<dbReference type="VEuPathDB" id="PlasmoDB:PmUG01_11022900"/>
<dbReference type="GO" id="GO:0003690">
    <property type="term" value="F:double-stranded DNA binding"/>
    <property type="evidence" value="ECO:0007669"/>
    <property type="project" value="TreeGrafter"/>
</dbReference>
<keyword evidence="2" id="KW-0808">Transferase</keyword>
<dbReference type="InterPro" id="IPR027417">
    <property type="entry name" value="P-loop_NTPase"/>
</dbReference>
<dbReference type="InterPro" id="IPR006551">
    <property type="entry name" value="Polynucleotide_phosphatase"/>
</dbReference>
<keyword evidence="2" id="KW-0378">Hydrolase</keyword>
<reference evidence="3" key="1">
    <citation type="submission" date="2016-05" db="EMBL/GenBank/DDBJ databases">
        <authorList>
            <person name="Naeem Raeece"/>
        </authorList>
    </citation>
    <scope>NUCLEOTIDE SEQUENCE [LARGE SCALE GENOMIC DNA]</scope>
</reference>
<protein>
    <submittedName>
        <fullName evidence="1 2">Bifunctional polynucleotide phosphatase/kinase, putative</fullName>
        <ecNumber evidence="2">2.7.1.78</ecNumber>
        <ecNumber evidence="2">3.1.3.32</ecNumber>
    </submittedName>
</protein>
<proteinExistence type="predicted"/>
<dbReference type="SUPFAM" id="SSF56784">
    <property type="entry name" value="HAD-like"/>
    <property type="match status" value="1"/>
</dbReference>
<dbReference type="EMBL" id="FLQW01000915">
    <property type="protein sequence ID" value="SBS86722.1"/>
    <property type="molecule type" value="Genomic_DNA"/>
</dbReference>
<dbReference type="PANTHER" id="PTHR12083">
    <property type="entry name" value="BIFUNCTIONAL POLYNUCLEOTIDE PHOSPHATASE/KINASE"/>
    <property type="match status" value="1"/>
</dbReference>
<reference evidence="2 4" key="3">
    <citation type="submission" date="2016-06" db="EMBL/GenBank/DDBJ databases">
        <authorList>
            <consortium name="Pathogen Informatics"/>
        </authorList>
    </citation>
    <scope>NUCLEOTIDE SEQUENCE [LARGE SCALE GENOMIC DNA]</scope>
</reference>
<dbReference type="GO" id="GO:0006281">
    <property type="term" value="P:DNA repair"/>
    <property type="evidence" value="ECO:0007669"/>
    <property type="project" value="TreeGrafter"/>
</dbReference>
<dbReference type="NCBIfam" id="TIGR01664">
    <property type="entry name" value="DNA-3'-Pase"/>
    <property type="match status" value="1"/>
</dbReference>
<name>A0A1A8W4X2_PLAMA</name>